<keyword evidence="1" id="KW-0285">Flavoprotein</keyword>
<evidence type="ECO:0000256" key="6">
    <source>
        <dbReference type="SAM" id="MobiDB-lite"/>
    </source>
</evidence>
<dbReference type="Gene3D" id="3.20.20.30">
    <property type="entry name" value="Luciferase-like domain"/>
    <property type="match status" value="1"/>
</dbReference>
<dbReference type="SUPFAM" id="SSF51679">
    <property type="entry name" value="Bacterial luciferase-like"/>
    <property type="match status" value="1"/>
</dbReference>
<evidence type="ECO:0000256" key="3">
    <source>
        <dbReference type="ARBA" id="ARBA00023002"/>
    </source>
</evidence>
<sequence length="426" mass="46491">MTGRIRIALALEGAGWHPAAWRDEDARPGDLRTLGLWRDLVRTAESGGVDFVTIEDSFLLQGADRGTAGIGVENDVVRGRLDALLIASAVAPLTSRIGLVPTVTTTHTEPFHVATSLQTLDHTSRGRAGWRVQASPRPAEAALFGRREFPDLSIEQFLDPAHAHLIRDLFDEAGDVIDVVRLLWDSWEEDAVIRDLPTGRYIDRERIHNAEFEGRWFSVKGASIVPRPPQGQLPVTLLAHRVEPYELAARGADVVYVTPKDDASATSILDEVRQAEARVGRTGARLEVYADLLVLLEDSTRDARAALDRLDSLAGSPLVSDAVVLATTVDLLVDRLRAWSDLGYAGFRLRPARLPADLVRIAEQLVPALDRAGLHDSSFGGDTTERGTAERGTLRDRLGLEPAPNRYTSARLSAEDATISPNEVLA</sequence>
<dbReference type="InterPro" id="IPR051260">
    <property type="entry name" value="Diverse_substr_monoxygenases"/>
</dbReference>
<dbReference type="EMBL" id="BAABLM010000002">
    <property type="protein sequence ID" value="GAA4672217.1"/>
    <property type="molecule type" value="Genomic_DNA"/>
</dbReference>
<organism evidence="8 9">
    <name type="scientific">Frondihabitans cladoniiphilus</name>
    <dbReference type="NCBI Taxonomy" id="715785"/>
    <lineage>
        <taxon>Bacteria</taxon>
        <taxon>Bacillati</taxon>
        <taxon>Actinomycetota</taxon>
        <taxon>Actinomycetes</taxon>
        <taxon>Micrococcales</taxon>
        <taxon>Microbacteriaceae</taxon>
        <taxon>Frondihabitans</taxon>
    </lineage>
</organism>
<feature type="domain" description="Luciferase-like" evidence="7">
    <location>
        <begin position="37"/>
        <end position="310"/>
    </location>
</feature>
<dbReference type="InterPro" id="IPR036661">
    <property type="entry name" value="Luciferase-like_sf"/>
</dbReference>
<dbReference type="Proteomes" id="UP001501295">
    <property type="component" value="Unassembled WGS sequence"/>
</dbReference>
<dbReference type="PANTHER" id="PTHR30011">
    <property type="entry name" value="ALKANESULFONATE MONOOXYGENASE-RELATED"/>
    <property type="match status" value="1"/>
</dbReference>
<comment type="caution">
    <text evidence="8">The sequence shown here is derived from an EMBL/GenBank/DDBJ whole genome shotgun (WGS) entry which is preliminary data.</text>
</comment>
<evidence type="ECO:0000256" key="4">
    <source>
        <dbReference type="ARBA" id="ARBA00023033"/>
    </source>
</evidence>
<dbReference type="RefSeq" id="WP_345375059.1">
    <property type="nucleotide sequence ID" value="NZ_BAABLM010000002.1"/>
</dbReference>
<evidence type="ECO:0000256" key="2">
    <source>
        <dbReference type="ARBA" id="ARBA00022643"/>
    </source>
</evidence>
<gene>
    <name evidence="8" type="ORF">GCM10025780_15380</name>
</gene>
<evidence type="ECO:0000256" key="5">
    <source>
        <dbReference type="ARBA" id="ARBA00033748"/>
    </source>
</evidence>
<evidence type="ECO:0000256" key="1">
    <source>
        <dbReference type="ARBA" id="ARBA00022630"/>
    </source>
</evidence>
<dbReference type="InterPro" id="IPR016215">
    <property type="entry name" value="NTA_MOA"/>
</dbReference>
<keyword evidence="9" id="KW-1185">Reference proteome</keyword>
<name>A0ABP8VVV5_9MICO</name>
<keyword evidence="3" id="KW-0560">Oxidoreductase</keyword>
<dbReference type="Pfam" id="PF00296">
    <property type="entry name" value="Bac_luciferase"/>
    <property type="match status" value="1"/>
</dbReference>
<keyword evidence="4" id="KW-0503">Monooxygenase</keyword>
<dbReference type="PIRSF" id="PIRSF000337">
    <property type="entry name" value="NTA_MOA"/>
    <property type="match status" value="1"/>
</dbReference>
<feature type="region of interest" description="Disordered" evidence="6">
    <location>
        <begin position="376"/>
        <end position="426"/>
    </location>
</feature>
<evidence type="ECO:0000259" key="7">
    <source>
        <dbReference type="Pfam" id="PF00296"/>
    </source>
</evidence>
<protein>
    <submittedName>
        <fullName evidence="8">LLM class flavin-dependent oxidoreductase</fullName>
    </submittedName>
</protein>
<evidence type="ECO:0000313" key="9">
    <source>
        <dbReference type="Proteomes" id="UP001501295"/>
    </source>
</evidence>
<feature type="compositionally biased region" description="Basic and acidic residues" evidence="6">
    <location>
        <begin position="383"/>
        <end position="399"/>
    </location>
</feature>
<proteinExistence type="inferred from homology"/>
<dbReference type="InterPro" id="IPR011251">
    <property type="entry name" value="Luciferase-like_dom"/>
</dbReference>
<accession>A0ABP8VVV5</accession>
<keyword evidence="2" id="KW-0288">FMN</keyword>
<comment type="similarity">
    <text evidence="5">Belongs to the NtaA/SnaA/DszA monooxygenase family.</text>
</comment>
<dbReference type="PANTHER" id="PTHR30011:SF16">
    <property type="entry name" value="C2H2 FINGER DOMAIN TRANSCRIPTION FACTOR (EUROFUNG)-RELATED"/>
    <property type="match status" value="1"/>
</dbReference>
<reference evidence="9" key="1">
    <citation type="journal article" date="2019" name="Int. J. Syst. Evol. Microbiol.">
        <title>The Global Catalogue of Microorganisms (GCM) 10K type strain sequencing project: providing services to taxonomists for standard genome sequencing and annotation.</title>
        <authorList>
            <consortium name="The Broad Institute Genomics Platform"/>
            <consortium name="The Broad Institute Genome Sequencing Center for Infectious Disease"/>
            <person name="Wu L."/>
            <person name="Ma J."/>
        </authorList>
    </citation>
    <scope>NUCLEOTIDE SEQUENCE [LARGE SCALE GENOMIC DNA]</scope>
    <source>
        <strain evidence="9">JCM 18956</strain>
    </source>
</reference>
<evidence type="ECO:0000313" key="8">
    <source>
        <dbReference type="EMBL" id="GAA4672217.1"/>
    </source>
</evidence>